<dbReference type="SUPFAM" id="SSF81301">
    <property type="entry name" value="Nucleotidyltransferase"/>
    <property type="match status" value="1"/>
</dbReference>
<comment type="cofactor">
    <cofactor evidence="1">
        <name>Mg(2+)</name>
        <dbReference type="ChEBI" id="CHEBI:18420"/>
    </cofactor>
</comment>
<keyword evidence="6" id="KW-0479">Metal-binding</keyword>
<dbReference type="InterPro" id="IPR002934">
    <property type="entry name" value="Polymerase_NTP_transf_dom"/>
</dbReference>
<dbReference type="GO" id="GO:0110001">
    <property type="term" value="C:toxin-antitoxin complex"/>
    <property type="evidence" value="ECO:0007669"/>
    <property type="project" value="InterPro"/>
</dbReference>
<keyword evidence="10" id="KW-0460">Magnesium</keyword>
<proteinExistence type="inferred from homology"/>
<evidence type="ECO:0000256" key="10">
    <source>
        <dbReference type="ARBA" id="ARBA00022842"/>
    </source>
</evidence>
<dbReference type="InterPro" id="IPR043519">
    <property type="entry name" value="NT_sf"/>
</dbReference>
<evidence type="ECO:0000256" key="3">
    <source>
        <dbReference type="ARBA" id="ARBA00022679"/>
    </source>
</evidence>
<name>A0A450S3I0_9GAMM</name>
<dbReference type="GO" id="GO:0046872">
    <property type="term" value="F:metal ion binding"/>
    <property type="evidence" value="ECO:0007669"/>
    <property type="project" value="UniProtKB-KW"/>
</dbReference>
<organism evidence="13">
    <name type="scientific">Candidatus Kentrum sp. DK</name>
    <dbReference type="NCBI Taxonomy" id="2126562"/>
    <lineage>
        <taxon>Bacteria</taxon>
        <taxon>Pseudomonadati</taxon>
        <taxon>Pseudomonadota</taxon>
        <taxon>Gammaproteobacteria</taxon>
        <taxon>Candidatus Kentrum</taxon>
    </lineage>
</organism>
<keyword evidence="5" id="KW-0540">Nuclease</keyword>
<dbReference type="GO" id="GO:0016787">
    <property type="term" value="F:hydrolase activity"/>
    <property type="evidence" value="ECO:0007669"/>
    <property type="project" value="UniProtKB-KW"/>
</dbReference>
<dbReference type="Pfam" id="PF01909">
    <property type="entry name" value="NTP_transf_2"/>
    <property type="match status" value="1"/>
</dbReference>
<dbReference type="PANTHER" id="PTHR33571">
    <property type="entry name" value="SSL8005 PROTEIN"/>
    <property type="match status" value="1"/>
</dbReference>
<dbReference type="InterPro" id="IPR052038">
    <property type="entry name" value="Type-VII_TA_antitoxin"/>
</dbReference>
<protein>
    <submittedName>
        <fullName evidence="13">Predicted nucleotidyltransferase</fullName>
    </submittedName>
</protein>
<dbReference type="AlphaFoldDB" id="A0A450S3I0"/>
<evidence type="ECO:0000256" key="9">
    <source>
        <dbReference type="ARBA" id="ARBA00022840"/>
    </source>
</evidence>
<evidence type="ECO:0000256" key="4">
    <source>
        <dbReference type="ARBA" id="ARBA00022695"/>
    </source>
</evidence>
<keyword evidence="8" id="KW-0378">Hydrolase</keyword>
<accession>A0A450S3I0</accession>
<evidence type="ECO:0000313" key="13">
    <source>
        <dbReference type="EMBL" id="VFJ46219.1"/>
    </source>
</evidence>
<keyword evidence="4" id="KW-0548">Nucleotidyltransferase</keyword>
<sequence>MTALPTSTKHDVIRLLHTNEVTIRTFGVRRLGLFGSFRQDEARADSDVDLLVEFQPGETTFDHFMGLSFFCEELFGRRVEIVTPNSLSPYLGWGLVFSRKWNMSLPETDYLRQGKQQSTSPKPFRDRYPAAIPWRAMAGLRDRVVHDYLGVDYELVWDVVKTPKQNP</sequence>
<dbReference type="GO" id="GO:0005524">
    <property type="term" value="F:ATP binding"/>
    <property type="evidence" value="ECO:0007669"/>
    <property type="project" value="UniProtKB-KW"/>
</dbReference>
<evidence type="ECO:0000256" key="8">
    <source>
        <dbReference type="ARBA" id="ARBA00022801"/>
    </source>
</evidence>
<evidence type="ECO:0000256" key="5">
    <source>
        <dbReference type="ARBA" id="ARBA00022722"/>
    </source>
</evidence>
<keyword evidence="2" id="KW-1277">Toxin-antitoxin system</keyword>
<feature type="domain" description="Polymerase nucleotidyl transferase" evidence="12">
    <location>
        <begin position="26"/>
        <end position="90"/>
    </location>
</feature>
<evidence type="ECO:0000256" key="7">
    <source>
        <dbReference type="ARBA" id="ARBA00022741"/>
    </source>
</evidence>
<dbReference type="PANTHER" id="PTHR33571:SF14">
    <property type="entry name" value="PROTEIN ADENYLYLTRANSFERASE MJ0435-RELATED"/>
    <property type="match status" value="1"/>
</dbReference>
<evidence type="ECO:0000256" key="2">
    <source>
        <dbReference type="ARBA" id="ARBA00022649"/>
    </source>
</evidence>
<comment type="similarity">
    <text evidence="11">Belongs to the MntA antitoxin family.</text>
</comment>
<dbReference type="Pfam" id="PF01934">
    <property type="entry name" value="HepT-like"/>
    <property type="match status" value="1"/>
</dbReference>
<evidence type="ECO:0000256" key="11">
    <source>
        <dbReference type="ARBA" id="ARBA00038276"/>
    </source>
</evidence>
<keyword evidence="9" id="KW-0067">ATP-binding</keyword>
<keyword evidence="3 13" id="KW-0808">Transferase</keyword>
<evidence type="ECO:0000256" key="6">
    <source>
        <dbReference type="ARBA" id="ARBA00022723"/>
    </source>
</evidence>
<dbReference type="Gene3D" id="3.30.460.10">
    <property type="entry name" value="Beta Polymerase, domain 2"/>
    <property type="match status" value="1"/>
</dbReference>
<gene>
    <name evidence="13" type="ORF">BECKDK2373C_GA0170839_101443</name>
</gene>
<dbReference type="GO" id="GO:0016779">
    <property type="term" value="F:nucleotidyltransferase activity"/>
    <property type="evidence" value="ECO:0007669"/>
    <property type="project" value="UniProtKB-KW"/>
</dbReference>
<reference evidence="13" key="1">
    <citation type="submission" date="2019-02" db="EMBL/GenBank/DDBJ databases">
        <authorList>
            <person name="Gruber-Vodicka R. H."/>
            <person name="Seah K. B. B."/>
        </authorList>
    </citation>
    <scope>NUCLEOTIDE SEQUENCE</scope>
    <source>
        <strain evidence="13">BECK_DK161</strain>
    </source>
</reference>
<dbReference type="CDD" id="cd05403">
    <property type="entry name" value="NT_KNTase_like"/>
    <property type="match status" value="1"/>
</dbReference>
<evidence type="ECO:0000256" key="1">
    <source>
        <dbReference type="ARBA" id="ARBA00001946"/>
    </source>
</evidence>
<dbReference type="GO" id="GO:0004540">
    <property type="term" value="F:RNA nuclease activity"/>
    <property type="evidence" value="ECO:0007669"/>
    <property type="project" value="InterPro"/>
</dbReference>
<keyword evidence="7" id="KW-0547">Nucleotide-binding</keyword>
<dbReference type="EMBL" id="CAADEY010000014">
    <property type="protein sequence ID" value="VFJ46219.1"/>
    <property type="molecule type" value="Genomic_DNA"/>
</dbReference>
<dbReference type="InterPro" id="IPR008201">
    <property type="entry name" value="HepT-like"/>
</dbReference>
<evidence type="ECO:0000259" key="12">
    <source>
        <dbReference type="Pfam" id="PF01909"/>
    </source>
</evidence>